<dbReference type="AlphaFoldDB" id="A0A0E9SUF4"/>
<dbReference type="EMBL" id="GBXM01063705">
    <property type="protein sequence ID" value="JAH44872.1"/>
    <property type="molecule type" value="Transcribed_RNA"/>
</dbReference>
<feature type="region of interest" description="Disordered" evidence="1">
    <location>
        <begin position="1"/>
        <end position="21"/>
    </location>
</feature>
<evidence type="ECO:0000313" key="2">
    <source>
        <dbReference type="EMBL" id="JAH44872.1"/>
    </source>
</evidence>
<evidence type="ECO:0000256" key="1">
    <source>
        <dbReference type="SAM" id="MobiDB-lite"/>
    </source>
</evidence>
<name>A0A0E9SUF4_ANGAN</name>
<reference evidence="2" key="1">
    <citation type="submission" date="2014-11" db="EMBL/GenBank/DDBJ databases">
        <authorList>
            <person name="Amaro Gonzalez C."/>
        </authorList>
    </citation>
    <scope>NUCLEOTIDE SEQUENCE</scope>
</reference>
<accession>A0A0E9SUF4</accession>
<organism evidence="2">
    <name type="scientific">Anguilla anguilla</name>
    <name type="common">European freshwater eel</name>
    <name type="synonym">Muraena anguilla</name>
    <dbReference type="NCBI Taxonomy" id="7936"/>
    <lineage>
        <taxon>Eukaryota</taxon>
        <taxon>Metazoa</taxon>
        <taxon>Chordata</taxon>
        <taxon>Craniata</taxon>
        <taxon>Vertebrata</taxon>
        <taxon>Euteleostomi</taxon>
        <taxon>Actinopterygii</taxon>
        <taxon>Neopterygii</taxon>
        <taxon>Teleostei</taxon>
        <taxon>Anguilliformes</taxon>
        <taxon>Anguillidae</taxon>
        <taxon>Anguilla</taxon>
    </lineage>
</organism>
<protein>
    <submittedName>
        <fullName evidence="2">Uncharacterized protein</fullName>
    </submittedName>
</protein>
<sequence length="72" mass="8159">MSRSQMMPLRSSQKKSFHRPWSVRPSQKNLLPAISFCNHSCSSVSLTMIIDDDIASQLFFASSKLRASVEKK</sequence>
<proteinExistence type="predicted"/>
<reference evidence="2" key="2">
    <citation type="journal article" date="2015" name="Fish Shellfish Immunol.">
        <title>Early steps in the European eel (Anguilla anguilla)-Vibrio vulnificus interaction in the gills: Role of the RtxA13 toxin.</title>
        <authorList>
            <person name="Callol A."/>
            <person name="Pajuelo D."/>
            <person name="Ebbesson L."/>
            <person name="Teles M."/>
            <person name="MacKenzie S."/>
            <person name="Amaro C."/>
        </authorList>
    </citation>
    <scope>NUCLEOTIDE SEQUENCE</scope>
</reference>